<accession>A0A399F0V4</accession>
<sequence length="474" mass="53570">MNDRLAKAFPGRVLAKHLTQRPVFHRVPRYVVEYLLAKFAPDGNANAVAKVQRLLQERYPGPEERERVKDQLLRKGRFVLIDELEVQVDLSTGRYSARIPSLGEIKAEVPFDLTERYPGVLYGLWGTIELSYDPARRQVRVADFLPFQVARIDLEEYRRAREAFTEAEWIDVLLMSLGINPRLLGTRLKLLYLARLAPLVEPGLHLMELGPRQTGKTFLLRNTSPEVFLISGGRATPATLFYHQLQRKPGLIPTYQVVIFDEVAHTRWDDPALLSTLKDFMESGRFSRGNRSFHAQASLVFLGNTDSAAVPQTKVLPDGLVGDTAFLDRLAGLLPGHEFPKLGPEWLNQDYGLVLDYLAEVLKRLRVQAFEPELTPYLPSGLTQRDVRAVFKLVAALLKLIFPGGDWPARVLGELVDLALELRERVYAELKYWNPAEFPSRQFGSRPVEGEPESLETNPNPSVRNATEPDAGTN</sequence>
<dbReference type="OrthoDB" id="5297084at2"/>
<evidence type="ECO:0000256" key="1">
    <source>
        <dbReference type="SAM" id="MobiDB-lite"/>
    </source>
</evidence>
<organism evidence="3 4">
    <name type="scientific">Calidithermus roseus</name>
    <dbReference type="NCBI Taxonomy" id="1644118"/>
    <lineage>
        <taxon>Bacteria</taxon>
        <taxon>Thermotogati</taxon>
        <taxon>Deinococcota</taxon>
        <taxon>Deinococci</taxon>
        <taxon>Thermales</taxon>
        <taxon>Thermaceae</taxon>
        <taxon>Calidithermus</taxon>
    </lineage>
</organism>
<dbReference type="NCBIfam" id="TIGR02688">
    <property type="entry name" value="BREX system Lon protease-like protein BrxL"/>
    <property type="match status" value="1"/>
</dbReference>
<feature type="domain" description="BREX system Lon protease-like BrxL N-terminal" evidence="2">
    <location>
        <begin position="8"/>
        <end position="132"/>
    </location>
</feature>
<dbReference type="InterPro" id="IPR046838">
    <property type="entry name" value="BrxL_N"/>
</dbReference>
<dbReference type="InterPro" id="IPR027417">
    <property type="entry name" value="P-loop_NTPase"/>
</dbReference>
<evidence type="ECO:0000259" key="2">
    <source>
        <dbReference type="Pfam" id="PF20442"/>
    </source>
</evidence>
<comment type="caution">
    <text evidence="3">The sequence shown here is derived from an EMBL/GenBank/DDBJ whole genome shotgun (WGS) entry which is preliminary data.</text>
</comment>
<feature type="compositionally biased region" description="Polar residues" evidence="1">
    <location>
        <begin position="455"/>
        <end position="465"/>
    </location>
</feature>
<dbReference type="EMBL" id="QWLA01000003">
    <property type="protein sequence ID" value="RIH89435.1"/>
    <property type="molecule type" value="Genomic_DNA"/>
</dbReference>
<dbReference type="Pfam" id="PF20442">
    <property type="entry name" value="BrxL_N"/>
    <property type="match status" value="1"/>
</dbReference>
<evidence type="ECO:0000313" key="3">
    <source>
        <dbReference type="EMBL" id="RIH89435.1"/>
    </source>
</evidence>
<dbReference type="SUPFAM" id="SSF52540">
    <property type="entry name" value="P-loop containing nucleoside triphosphate hydrolases"/>
    <property type="match status" value="1"/>
</dbReference>
<evidence type="ECO:0000313" key="4">
    <source>
        <dbReference type="Proteomes" id="UP000265341"/>
    </source>
</evidence>
<dbReference type="AlphaFoldDB" id="A0A399F0V4"/>
<protein>
    <recommendedName>
        <fullName evidence="2">BREX system Lon protease-like BrxL N-terminal domain-containing protein</fullName>
    </recommendedName>
</protein>
<feature type="region of interest" description="Disordered" evidence="1">
    <location>
        <begin position="438"/>
        <end position="474"/>
    </location>
</feature>
<dbReference type="InterPro" id="IPR014061">
    <property type="entry name" value="BrxL-like"/>
</dbReference>
<gene>
    <name evidence="3" type="ORF">Mrose_00335</name>
</gene>
<reference evidence="3 4" key="1">
    <citation type="submission" date="2018-08" db="EMBL/GenBank/DDBJ databases">
        <title>Meiothermus roseus NBRC 110900 genome sequencing project.</title>
        <authorList>
            <person name="Da Costa M.S."/>
            <person name="Albuquerque L."/>
            <person name="Raposo P."/>
            <person name="Froufe H.J.C."/>
            <person name="Barroso C.S."/>
            <person name="Egas C."/>
        </authorList>
    </citation>
    <scope>NUCLEOTIDE SEQUENCE [LARGE SCALE GENOMIC DNA]</scope>
    <source>
        <strain evidence="3 4">NBRC 110900</strain>
    </source>
</reference>
<name>A0A399F0V4_9DEIN</name>
<proteinExistence type="predicted"/>
<dbReference type="Pfam" id="PF13337">
    <property type="entry name" value="BrxL_ATPase"/>
    <property type="match status" value="1"/>
</dbReference>
<keyword evidence="4" id="KW-1185">Reference proteome</keyword>
<dbReference type="RefSeq" id="WP_119275695.1">
    <property type="nucleotide sequence ID" value="NZ_QWLA01000003.1"/>
</dbReference>
<dbReference type="Proteomes" id="UP000265341">
    <property type="component" value="Unassembled WGS sequence"/>
</dbReference>